<accession>A0A1X7FZ71</accession>
<feature type="region of interest" description="Disordered" evidence="1">
    <location>
        <begin position="21"/>
        <end position="87"/>
    </location>
</feature>
<keyword evidence="4" id="KW-1185">Reference proteome</keyword>
<evidence type="ECO:0000313" key="3">
    <source>
        <dbReference type="EMBL" id="SMF61420.1"/>
    </source>
</evidence>
<dbReference type="GO" id="GO:0006878">
    <property type="term" value="P:intracellular copper ion homeostasis"/>
    <property type="evidence" value="ECO:0007669"/>
    <property type="project" value="InterPro"/>
</dbReference>
<evidence type="ECO:0000256" key="2">
    <source>
        <dbReference type="SAM" id="SignalP"/>
    </source>
</evidence>
<dbReference type="RefSeq" id="WP_085217285.1">
    <property type="nucleotide sequence ID" value="NZ_LT840185.1"/>
</dbReference>
<protein>
    <submittedName>
        <fullName evidence="3">Copper resistance protein B</fullName>
    </submittedName>
</protein>
<dbReference type="Pfam" id="PF05275">
    <property type="entry name" value="CopB"/>
    <property type="match status" value="1"/>
</dbReference>
<dbReference type="AlphaFoldDB" id="A0A1X7FZ71"/>
<organism evidence="3 4">
    <name type="scientific">Allosphingosinicella indica</name>
    <dbReference type="NCBI Taxonomy" id="941907"/>
    <lineage>
        <taxon>Bacteria</taxon>
        <taxon>Pseudomonadati</taxon>
        <taxon>Pseudomonadota</taxon>
        <taxon>Alphaproteobacteria</taxon>
        <taxon>Sphingomonadales</taxon>
        <taxon>Sphingomonadaceae</taxon>
        <taxon>Allosphingosinicella</taxon>
    </lineage>
</organism>
<feature type="chain" id="PRO_5012733502" evidence="2">
    <location>
        <begin position="19"/>
        <end position="322"/>
    </location>
</feature>
<name>A0A1X7FZ71_9SPHN</name>
<evidence type="ECO:0000313" key="4">
    <source>
        <dbReference type="Proteomes" id="UP000192934"/>
    </source>
</evidence>
<dbReference type="STRING" id="941907.SAMN06295910_0408"/>
<gene>
    <name evidence="3" type="ORF">SAMN06295910_0408</name>
</gene>
<dbReference type="OrthoDB" id="9778934at2"/>
<reference evidence="4" key="1">
    <citation type="submission" date="2017-04" db="EMBL/GenBank/DDBJ databases">
        <authorList>
            <person name="Varghese N."/>
            <person name="Submissions S."/>
        </authorList>
    </citation>
    <scope>NUCLEOTIDE SEQUENCE [LARGE SCALE GENOMIC DNA]</scope>
    <source>
        <strain evidence="4">Dd16</strain>
    </source>
</reference>
<dbReference type="GO" id="GO:0005507">
    <property type="term" value="F:copper ion binding"/>
    <property type="evidence" value="ECO:0007669"/>
    <property type="project" value="InterPro"/>
</dbReference>
<sequence length="322" mass="34860">MIRLAALLLAATAAPAFAQHAGHEGHAMPAPAPAPAPADPHAGHETPAADPHAGHTMPAADPHAGHGMPADDAPPVAPPPAEALSGPEHAADTVFGSRAMEGSRYTLRREHGGMRTGRILIDRAEFRIRNGRDGYAVEGDAWYGGDYDKLWLKTEVEGSFGEKIESAELQALWSRPIKPFFDLQAGVRYDVQPDPETAHLVLGIQGLAPYWFEVDGALFLSHRGDVTARIEAEYDQRITQNLTLQPAIEFDLAAQDVPEIGVGRGISTVEAGLRLRYEFVPEFAPYVGVNYERALGRTADFRRLAGEDPGGWNLVLGIRAWF</sequence>
<dbReference type="Proteomes" id="UP000192934">
    <property type="component" value="Chromosome I"/>
</dbReference>
<keyword evidence="2" id="KW-0732">Signal</keyword>
<dbReference type="EMBL" id="LT840185">
    <property type="protein sequence ID" value="SMF61420.1"/>
    <property type="molecule type" value="Genomic_DNA"/>
</dbReference>
<evidence type="ECO:0000256" key="1">
    <source>
        <dbReference type="SAM" id="MobiDB-lite"/>
    </source>
</evidence>
<dbReference type="InterPro" id="IPR007939">
    <property type="entry name" value="Cu-R_B_prcur"/>
</dbReference>
<feature type="signal peptide" evidence="2">
    <location>
        <begin position="1"/>
        <end position="18"/>
    </location>
</feature>
<dbReference type="GO" id="GO:0009279">
    <property type="term" value="C:cell outer membrane"/>
    <property type="evidence" value="ECO:0007669"/>
    <property type="project" value="InterPro"/>
</dbReference>
<proteinExistence type="predicted"/>